<dbReference type="GO" id="GO:0016740">
    <property type="term" value="F:transferase activity"/>
    <property type="evidence" value="ECO:0007669"/>
    <property type="project" value="UniProtKB-KW"/>
</dbReference>
<comment type="caution">
    <text evidence="1">The sequence shown here is derived from an EMBL/GenBank/DDBJ whole genome shotgun (WGS) entry which is preliminary data.</text>
</comment>
<sequence>MNTSLIIVTKGPVDIKNYISGQEFFLYMLVKVLPRYGIDVKIIDVDELIESREYYTCNLMHLYYLGFKNILTLKKLYKNIKMIYHVYHVEDVSWTRTHEFSWKAFLLGIQPLIYAYLATSKSVYSWLKSRVFLARSILVEPYYECSCRVFHSHSYINMVHEKFHDHEIRLLYVGRLNPYRSPPHMLLEIAKGVSKKTKRSVRLVIVTKSGRFPDTMMLKYNNLTVNLINRRIDDREKCDLYRKSQFFIYLTPRGNVAMNPPITILEAVYHGVIPIVSEILSKDVEVPNVLMANSLEEAVNKITLLYTSLSKKEEALHSIIASLRKAFKGFYDEDRFINAFKCLT</sequence>
<dbReference type="AlphaFoldDB" id="A0A7J3YU25"/>
<dbReference type="Gene3D" id="3.40.50.2000">
    <property type="entry name" value="Glycogen Phosphorylase B"/>
    <property type="match status" value="1"/>
</dbReference>
<keyword evidence="1" id="KW-0808">Transferase</keyword>
<gene>
    <name evidence="1" type="ORF">ENM70_00320</name>
</gene>
<reference evidence="1" key="1">
    <citation type="journal article" date="2020" name="mSystems">
        <title>Genome- and Community-Level Interaction Insights into Carbon Utilization and Element Cycling Functions of Hydrothermarchaeota in Hydrothermal Sediment.</title>
        <authorList>
            <person name="Zhou Z."/>
            <person name="Liu Y."/>
            <person name="Xu W."/>
            <person name="Pan J."/>
            <person name="Luo Z.H."/>
            <person name="Li M."/>
        </authorList>
    </citation>
    <scope>NUCLEOTIDE SEQUENCE [LARGE SCALE GENOMIC DNA]</scope>
    <source>
        <strain evidence="1">SpSt-1109</strain>
    </source>
</reference>
<name>A0A7J3YU25_9CREN</name>
<accession>A0A7J3YU25</accession>
<protein>
    <submittedName>
        <fullName evidence="1">Glycosyltransferase</fullName>
    </submittedName>
</protein>
<dbReference type="Pfam" id="PF13692">
    <property type="entry name" value="Glyco_trans_1_4"/>
    <property type="match status" value="1"/>
</dbReference>
<organism evidence="1">
    <name type="scientific">Ignisphaera aggregans</name>
    <dbReference type="NCBI Taxonomy" id="334771"/>
    <lineage>
        <taxon>Archaea</taxon>
        <taxon>Thermoproteota</taxon>
        <taxon>Thermoprotei</taxon>
        <taxon>Desulfurococcales</taxon>
        <taxon>Desulfurococcaceae</taxon>
        <taxon>Ignisphaera</taxon>
    </lineage>
</organism>
<dbReference type="EMBL" id="DRYU01000004">
    <property type="protein sequence ID" value="HHP92064.1"/>
    <property type="molecule type" value="Genomic_DNA"/>
</dbReference>
<dbReference type="SUPFAM" id="SSF53756">
    <property type="entry name" value="UDP-Glycosyltransferase/glycogen phosphorylase"/>
    <property type="match status" value="1"/>
</dbReference>
<evidence type="ECO:0000313" key="1">
    <source>
        <dbReference type="EMBL" id="HHP92064.1"/>
    </source>
</evidence>
<proteinExistence type="predicted"/>